<sequence length="347" mass="37335">MAGWVGVDTERGTRARKEQLRSPGPANTCPAGRPALLWKARRRPAPRAKLVDWAGTAGGAGPARPDLGRCVQLCEPTPRGSAPSIQSRPDCARQSRGVSVMAASEQRQPGELLAKARRAFLEEFGAEPELAVSAPGRVNLIGEHTDYNQGLVLPMALELGTVLVGSPRADGLISLLTTSEDADEPRRLQFPLPTTQRPLEPGAPHWANYVKGVIQHYPAAPLPGFSAVVVSSVPLGGGLSSSASLEVATYTFLQQLCPGPWRQAWCRCWIPGWLCSSPTPTSATHWAPASIPCGGASVKKWPGRWARRAFVRCSWRSWRVRAGWVYRVLEMAGHPGVRGAAGVSLWL</sequence>
<dbReference type="Proteomes" id="UP000248484">
    <property type="component" value="Unplaced"/>
</dbReference>
<feature type="domain" description="GHMP kinase N-terminal" evidence="7">
    <location>
        <begin position="208"/>
        <end position="260"/>
    </location>
</feature>
<dbReference type="PROSITE" id="PS00106">
    <property type="entry name" value="GALACTOKINASE"/>
    <property type="match status" value="1"/>
</dbReference>
<gene>
    <name evidence="10" type="primary">LOC102987344</name>
</gene>
<dbReference type="SUPFAM" id="SSF54211">
    <property type="entry name" value="Ribosomal protein S5 domain 2-like"/>
    <property type="match status" value="1"/>
</dbReference>
<dbReference type="PANTHER" id="PTHR10457:SF7">
    <property type="entry name" value="GALACTOKINASE-RELATED"/>
    <property type="match status" value="1"/>
</dbReference>
<dbReference type="AlphaFoldDB" id="A0A455B0E7"/>
<dbReference type="Gene3D" id="3.30.230.10">
    <property type="match status" value="1"/>
</dbReference>
<dbReference type="InterPro" id="IPR014721">
    <property type="entry name" value="Ribsml_uS5_D2-typ_fold_subgr"/>
</dbReference>
<dbReference type="GeneID" id="102987344"/>
<proteinExistence type="inferred from homology"/>
<reference evidence="10" key="1">
    <citation type="submission" date="2025-08" db="UniProtKB">
        <authorList>
            <consortium name="RefSeq"/>
        </authorList>
    </citation>
    <scope>IDENTIFICATION</scope>
    <source>
        <tissue evidence="10">Muscle</tissue>
    </source>
</reference>
<feature type="domain" description="Galactokinase N-terminal" evidence="8">
    <location>
        <begin position="119"/>
        <end position="167"/>
    </location>
</feature>
<evidence type="ECO:0000259" key="8">
    <source>
        <dbReference type="Pfam" id="PF10509"/>
    </source>
</evidence>
<evidence type="ECO:0000256" key="2">
    <source>
        <dbReference type="ARBA" id="ARBA00022679"/>
    </source>
</evidence>
<dbReference type="GO" id="GO:0004335">
    <property type="term" value="F:galactokinase activity"/>
    <property type="evidence" value="ECO:0007669"/>
    <property type="project" value="InterPro"/>
</dbReference>
<keyword evidence="5" id="KW-0067">ATP-binding</keyword>
<dbReference type="FunFam" id="3.30.230.10:FF:000040">
    <property type="entry name" value="Galactokinase 1"/>
    <property type="match status" value="1"/>
</dbReference>
<evidence type="ECO:0000256" key="3">
    <source>
        <dbReference type="ARBA" id="ARBA00022741"/>
    </source>
</evidence>
<comment type="similarity">
    <text evidence="1">Belongs to the GHMP kinase family. GalK subfamily.</text>
</comment>
<dbReference type="PROSITE" id="PS00627">
    <property type="entry name" value="GHMP_KINASES_ATP"/>
    <property type="match status" value="1"/>
</dbReference>
<accession>A0A455B0E7</accession>
<dbReference type="PRINTS" id="PR00959">
    <property type="entry name" value="MEVGALKINASE"/>
</dbReference>
<feature type="compositionally biased region" description="Basic and acidic residues" evidence="6">
    <location>
        <begin position="8"/>
        <end position="20"/>
    </location>
</feature>
<evidence type="ECO:0000256" key="6">
    <source>
        <dbReference type="SAM" id="MobiDB-lite"/>
    </source>
</evidence>
<evidence type="ECO:0000313" key="10">
    <source>
        <dbReference type="RefSeq" id="XP_028342252.2"/>
    </source>
</evidence>
<protein>
    <submittedName>
        <fullName evidence="10">Uncharacterized protein isoform X4</fullName>
    </submittedName>
</protein>
<dbReference type="PRINTS" id="PR00473">
    <property type="entry name" value="GALCTOKINASE"/>
</dbReference>
<dbReference type="Pfam" id="PF00288">
    <property type="entry name" value="GHMP_kinases_N"/>
    <property type="match status" value="1"/>
</dbReference>
<evidence type="ECO:0000256" key="4">
    <source>
        <dbReference type="ARBA" id="ARBA00022777"/>
    </source>
</evidence>
<evidence type="ECO:0000313" key="9">
    <source>
        <dbReference type="Proteomes" id="UP000248484"/>
    </source>
</evidence>
<dbReference type="GO" id="GO:0005829">
    <property type="term" value="C:cytosol"/>
    <property type="evidence" value="ECO:0007669"/>
    <property type="project" value="TreeGrafter"/>
</dbReference>
<dbReference type="PANTHER" id="PTHR10457">
    <property type="entry name" value="MEVALONATE KINASE/GALACTOKINASE"/>
    <property type="match status" value="1"/>
</dbReference>
<keyword evidence="2" id="KW-0808">Transferase</keyword>
<keyword evidence="9" id="KW-1185">Reference proteome</keyword>
<evidence type="ECO:0000256" key="1">
    <source>
        <dbReference type="ARBA" id="ARBA00006566"/>
    </source>
</evidence>
<dbReference type="InterPro" id="IPR000705">
    <property type="entry name" value="Galactokinase"/>
</dbReference>
<feature type="region of interest" description="Disordered" evidence="6">
    <location>
        <begin position="1"/>
        <end position="33"/>
    </location>
</feature>
<name>A0A455B0E7_PHYMC</name>
<dbReference type="GO" id="GO:0006012">
    <property type="term" value="P:galactose metabolic process"/>
    <property type="evidence" value="ECO:0007669"/>
    <property type="project" value="InterPro"/>
</dbReference>
<organism evidence="9 10">
    <name type="scientific">Physeter macrocephalus</name>
    <name type="common">Sperm whale</name>
    <name type="synonym">Physeter catodon</name>
    <dbReference type="NCBI Taxonomy" id="9755"/>
    <lineage>
        <taxon>Eukaryota</taxon>
        <taxon>Metazoa</taxon>
        <taxon>Chordata</taxon>
        <taxon>Craniata</taxon>
        <taxon>Vertebrata</taxon>
        <taxon>Euteleostomi</taxon>
        <taxon>Mammalia</taxon>
        <taxon>Eutheria</taxon>
        <taxon>Laurasiatheria</taxon>
        <taxon>Artiodactyla</taxon>
        <taxon>Whippomorpha</taxon>
        <taxon>Cetacea</taxon>
        <taxon>Odontoceti</taxon>
        <taxon>Physeteridae</taxon>
        <taxon>Physeter</taxon>
    </lineage>
</organism>
<dbReference type="InterPro" id="IPR020568">
    <property type="entry name" value="Ribosomal_Su5_D2-typ_SF"/>
</dbReference>
<dbReference type="InterPro" id="IPR006203">
    <property type="entry name" value="GHMP_knse_ATP-bd_CS"/>
</dbReference>
<evidence type="ECO:0000259" key="7">
    <source>
        <dbReference type="Pfam" id="PF00288"/>
    </source>
</evidence>
<dbReference type="InterPro" id="IPR006204">
    <property type="entry name" value="GHMP_kinase_N_dom"/>
</dbReference>
<dbReference type="InterPro" id="IPR019539">
    <property type="entry name" value="GalKase_N"/>
</dbReference>
<dbReference type="GO" id="GO:0005524">
    <property type="term" value="F:ATP binding"/>
    <property type="evidence" value="ECO:0007669"/>
    <property type="project" value="UniProtKB-KW"/>
</dbReference>
<dbReference type="InterPro" id="IPR019741">
    <property type="entry name" value="Galactokinase_CS"/>
</dbReference>
<evidence type="ECO:0000256" key="5">
    <source>
        <dbReference type="ARBA" id="ARBA00022840"/>
    </source>
</evidence>
<dbReference type="RefSeq" id="XP_028342252.2">
    <property type="nucleotide sequence ID" value="XM_028486451.2"/>
</dbReference>
<dbReference type="Pfam" id="PF10509">
    <property type="entry name" value="GalKase_gal_bdg"/>
    <property type="match status" value="1"/>
</dbReference>
<keyword evidence="4" id="KW-0418">Kinase</keyword>
<keyword evidence="3" id="KW-0547">Nucleotide-binding</keyword>